<reference evidence="2 3" key="1">
    <citation type="submission" date="2018-09" db="EMBL/GenBank/DDBJ databases">
        <title>Genomic investigation of the strawberry pathogen Phytophthora fragariae indicates pathogenicity is determined by transcriptional variation in three key races.</title>
        <authorList>
            <person name="Adams T.M."/>
            <person name="Armitage A.D."/>
            <person name="Sobczyk M.K."/>
            <person name="Bates H.J."/>
            <person name="Dunwell J.M."/>
            <person name="Nellist C.F."/>
            <person name="Harrison R.J."/>
        </authorList>
    </citation>
    <scope>NUCLEOTIDE SEQUENCE [LARGE SCALE GENOMIC DNA]</scope>
    <source>
        <strain evidence="2 3">SCRP249</strain>
    </source>
</reference>
<accession>A0A6A3JVM8</accession>
<dbReference type="GO" id="GO:0004523">
    <property type="term" value="F:RNA-DNA hybrid ribonuclease activity"/>
    <property type="evidence" value="ECO:0007669"/>
    <property type="project" value="InterPro"/>
</dbReference>
<proteinExistence type="predicted"/>
<sequence>MAKALALLLDFCKAYDSVDRAFLYDVLRWLGCPVEYVSALQALHDGTQVRFLANGYHSRWAKVTCGIRQGCPLAPLLFLFVLEALYRRIDADSRVQGILLKSEAGMVQLKIGGYADDSASYVRSEREVGFILNITGEFALASGLRLDEGKTLVIALNADAIPDIAALPAPLQVQPVTKLSRYLGIPVGSVPDLEYTWQLARAQLVTRLALATRKIMTADQRSMVVTAVVIPKLLYIGRHQWPTKTQIEAFQRMINNFIWHARFTADTVEGRAWLSKQVAGLPRKDGGLAIPNLKLELLAHAAVTVNTWALEADTSMQIVGDVVSGAGTATKAQALYITPRHTPRPTQTPRLTESLWVTGVTLCNVYGGVVAVTDKADMVVALGCLLLFRGPLGLQWRGRRLIIDAAVLRGSLWNTYTNTEAAQYGVFCTEWMPYLVLSDLKLFSETGKIVNPRTRFWSICSPGVQLKDILHWKWAHEDRLVVTALGVILTKTMQRHIGYLLQLLLLNFPQMLQPGSHHGDIRYFTREEGHTTIRRGLNSDRQLVTLSPVLTKASEEPPVTSHRSLMNSMQRAVGTGATVTRVHPHPRLARMACLWIGTRAWKTPRKAYKAQIGAKTRAMGLADSNTRQARWEVMSTVAAAGLKTLTWRRLRRIVGLNPWGEQLLLRVKLHAISTYNPVTAGLGCPHQGCERIGRVDLYHVFWDCAAARTLREIFLVRWTAAGLRLASFEEAIFALALPSLPTKLLQFTGQFVATLPDEQAAALGGVVDRMIENCWSIGAALYLLSVWRWRVAHFDVLNDVTAAYHTAGLRQRLHYGFADATRDYPEDLPPLIGSRLSSIICGALGAGGDASPNPPPGGSHTYLILVAGTRCDQTRRCSSGIIILRIHTGSGNYRVLMARHKTYAGAKVTLSQGVHLGLLRGLRQSINNHWVPAHVMGDHAVALRHLLTRTPPRATHLQGDYWKTRRLADAADVRSWMIQHREHNSAAQALARMAQKAGHDMEWREHELLNSKQRWEGVKGYVCQDVKLWLQEHAKSIDSEIVEATV</sequence>
<dbReference type="PANTHER" id="PTHR19446">
    <property type="entry name" value="REVERSE TRANSCRIPTASES"/>
    <property type="match status" value="1"/>
</dbReference>
<name>A0A6A3JVM8_9STRA</name>
<dbReference type="EMBL" id="QXFV01001843">
    <property type="protein sequence ID" value="KAE8997327.1"/>
    <property type="molecule type" value="Genomic_DNA"/>
</dbReference>
<dbReference type="InterPro" id="IPR002156">
    <property type="entry name" value="RNaseH_domain"/>
</dbReference>
<protein>
    <recommendedName>
        <fullName evidence="1">Reverse transcriptase domain-containing protein</fullName>
    </recommendedName>
</protein>
<dbReference type="Pfam" id="PF13456">
    <property type="entry name" value="RVT_3"/>
    <property type="match status" value="1"/>
</dbReference>
<evidence type="ECO:0000313" key="3">
    <source>
        <dbReference type="Proteomes" id="UP000429607"/>
    </source>
</evidence>
<feature type="domain" description="Reverse transcriptase" evidence="1">
    <location>
        <begin position="1"/>
        <end position="187"/>
    </location>
</feature>
<evidence type="ECO:0000313" key="2">
    <source>
        <dbReference type="EMBL" id="KAE8997327.1"/>
    </source>
</evidence>
<evidence type="ECO:0000259" key="1">
    <source>
        <dbReference type="PROSITE" id="PS50878"/>
    </source>
</evidence>
<dbReference type="GO" id="GO:0003676">
    <property type="term" value="F:nucleic acid binding"/>
    <property type="evidence" value="ECO:0007669"/>
    <property type="project" value="InterPro"/>
</dbReference>
<gene>
    <name evidence="2" type="ORF">PR001_g19611</name>
</gene>
<dbReference type="PROSITE" id="PS50878">
    <property type="entry name" value="RT_POL"/>
    <property type="match status" value="1"/>
</dbReference>
<dbReference type="AlphaFoldDB" id="A0A6A3JVM8"/>
<comment type="caution">
    <text evidence="2">The sequence shown here is derived from an EMBL/GenBank/DDBJ whole genome shotgun (WGS) entry which is preliminary data.</text>
</comment>
<organism evidence="2 3">
    <name type="scientific">Phytophthora rubi</name>
    <dbReference type="NCBI Taxonomy" id="129364"/>
    <lineage>
        <taxon>Eukaryota</taxon>
        <taxon>Sar</taxon>
        <taxon>Stramenopiles</taxon>
        <taxon>Oomycota</taxon>
        <taxon>Peronosporomycetes</taxon>
        <taxon>Peronosporales</taxon>
        <taxon>Peronosporaceae</taxon>
        <taxon>Phytophthora</taxon>
    </lineage>
</organism>
<dbReference type="Pfam" id="PF00078">
    <property type="entry name" value="RVT_1"/>
    <property type="match status" value="1"/>
</dbReference>
<dbReference type="Proteomes" id="UP000429607">
    <property type="component" value="Unassembled WGS sequence"/>
</dbReference>
<dbReference type="InterPro" id="IPR000477">
    <property type="entry name" value="RT_dom"/>
</dbReference>